<dbReference type="InterPro" id="IPR051533">
    <property type="entry name" value="WaaL-like"/>
</dbReference>
<feature type="transmembrane region" description="Helical" evidence="5">
    <location>
        <begin position="178"/>
        <end position="196"/>
    </location>
</feature>
<feature type="transmembrane region" description="Helical" evidence="5">
    <location>
        <begin position="208"/>
        <end position="239"/>
    </location>
</feature>
<feature type="transmembrane region" description="Helical" evidence="5">
    <location>
        <begin position="107"/>
        <end position="129"/>
    </location>
</feature>
<dbReference type="Pfam" id="PF04932">
    <property type="entry name" value="Wzy_C"/>
    <property type="match status" value="1"/>
</dbReference>
<accession>K6XRW9</accession>
<dbReference type="AlphaFoldDB" id="K6XRW9"/>
<dbReference type="InterPro" id="IPR007016">
    <property type="entry name" value="O-antigen_ligase-rel_domated"/>
</dbReference>
<evidence type="ECO:0000256" key="3">
    <source>
        <dbReference type="ARBA" id="ARBA00022989"/>
    </source>
</evidence>
<keyword evidence="4 5" id="KW-0472">Membrane</keyword>
<evidence type="ECO:0000259" key="6">
    <source>
        <dbReference type="Pfam" id="PF04932"/>
    </source>
</evidence>
<organism evidence="7 8">
    <name type="scientific">Paraglaciecola mesophila KMM 241</name>
    <dbReference type="NCBI Taxonomy" id="1128912"/>
    <lineage>
        <taxon>Bacteria</taxon>
        <taxon>Pseudomonadati</taxon>
        <taxon>Pseudomonadota</taxon>
        <taxon>Gammaproteobacteria</taxon>
        <taxon>Alteromonadales</taxon>
        <taxon>Alteromonadaceae</taxon>
        <taxon>Paraglaciecola</taxon>
    </lineage>
</organism>
<evidence type="ECO:0000313" key="7">
    <source>
        <dbReference type="EMBL" id="GAC23339.1"/>
    </source>
</evidence>
<feature type="transmembrane region" description="Helical" evidence="5">
    <location>
        <begin position="54"/>
        <end position="75"/>
    </location>
</feature>
<feature type="domain" description="O-antigen ligase-related" evidence="6">
    <location>
        <begin position="208"/>
        <end position="361"/>
    </location>
</feature>
<keyword evidence="3 5" id="KW-1133">Transmembrane helix</keyword>
<protein>
    <recommendedName>
        <fullName evidence="6">O-antigen ligase-related domain-containing protein</fullName>
    </recommendedName>
</protein>
<comment type="caution">
    <text evidence="7">The sequence shown here is derived from an EMBL/GenBank/DDBJ whole genome shotgun (WGS) entry which is preliminary data.</text>
</comment>
<feature type="transmembrane region" description="Helical" evidence="5">
    <location>
        <begin position="251"/>
        <end position="271"/>
    </location>
</feature>
<sequence>MFELVKVTMAIICTVLVLKTCKKIANKYLLFVVVALWLRFTLSAFHQITYDPIIAGFSLNALGSISVVLLGILVLPNLTFRLRQYLVFYAFFSIIIVSGLVNSEIKGLINVLVKWGYFFVLSAAIFMSLRLQSNKIVFKALLVPFLLPVSLQVLSVFLGEVKATENDGSASYIGGYNHEAAFSMIIVGFILVMGWLERKTIRFHAPLFFGALFMLLLVNYRTAMLAVLPVMLIFILTMLSERFESKYKLPILVFASIPIVMLGLILSSSLAERFSDISIVINNIDGLIKAPVYFTEAEKDIFSARVYLWSQYLTAFFSADFLHRMVGMGPEHWDGLFSHYAHNAYVSYIYEYGYLGITAFLSVNIYLLKQALKNRSKVLGQKLFFSVLGLMVMSLSTMPLWNIEGLICYALIAGTIFAKGQPPLTREVA</sequence>
<evidence type="ECO:0000256" key="4">
    <source>
        <dbReference type="ARBA" id="ARBA00023136"/>
    </source>
</evidence>
<evidence type="ECO:0000256" key="1">
    <source>
        <dbReference type="ARBA" id="ARBA00004141"/>
    </source>
</evidence>
<feature type="transmembrane region" description="Helical" evidence="5">
    <location>
        <begin position="82"/>
        <end position="101"/>
    </location>
</feature>
<dbReference type="Proteomes" id="UP000006263">
    <property type="component" value="Unassembled WGS sequence"/>
</dbReference>
<reference evidence="7 8" key="1">
    <citation type="journal article" date="2017" name="Antonie Van Leeuwenhoek">
        <title>Rhizobium rhizosphaerae sp. nov., a novel species isolated from rice rhizosphere.</title>
        <authorList>
            <person name="Zhao J.J."/>
            <person name="Zhang J."/>
            <person name="Zhang R.J."/>
            <person name="Zhang C.W."/>
            <person name="Yin H.Q."/>
            <person name="Zhang X.X."/>
        </authorList>
    </citation>
    <scope>NUCLEOTIDE SEQUENCE [LARGE SCALE GENOMIC DNA]</scope>
    <source>
        <strain evidence="7 8">KMM 241</strain>
    </source>
</reference>
<dbReference type="PANTHER" id="PTHR37422">
    <property type="entry name" value="TEICHURONIC ACID BIOSYNTHESIS PROTEIN TUAE"/>
    <property type="match status" value="1"/>
</dbReference>
<evidence type="ECO:0000313" key="8">
    <source>
        <dbReference type="Proteomes" id="UP000006263"/>
    </source>
</evidence>
<gene>
    <name evidence="7" type="ORF">GMES_1040</name>
</gene>
<comment type="subcellular location">
    <subcellularLocation>
        <location evidence="1">Membrane</location>
        <topology evidence="1">Multi-pass membrane protein</topology>
    </subcellularLocation>
</comment>
<dbReference type="GO" id="GO:0016020">
    <property type="term" value="C:membrane"/>
    <property type="evidence" value="ECO:0007669"/>
    <property type="project" value="UniProtKB-SubCell"/>
</dbReference>
<dbReference type="OrthoDB" id="7827596at2"/>
<evidence type="ECO:0000256" key="5">
    <source>
        <dbReference type="SAM" id="Phobius"/>
    </source>
</evidence>
<evidence type="ECO:0000256" key="2">
    <source>
        <dbReference type="ARBA" id="ARBA00022692"/>
    </source>
</evidence>
<dbReference type="EMBL" id="BAEP01000022">
    <property type="protein sequence ID" value="GAC23339.1"/>
    <property type="molecule type" value="Genomic_DNA"/>
</dbReference>
<dbReference type="eggNOG" id="COG3307">
    <property type="taxonomic scope" value="Bacteria"/>
</dbReference>
<proteinExistence type="predicted"/>
<feature type="transmembrane region" description="Helical" evidence="5">
    <location>
        <begin position="28"/>
        <end position="48"/>
    </location>
</feature>
<feature type="transmembrane region" description="Helical" evidence="5">
    <location>
        <begin position="345"/>
        <end position="367"/>
    </location>
</feature>
<name>K6XRW9_9ALTE</name>
<keyword evidence="2 5" id="KW-0812">Transmembrane</keyword>
<feature type="transmembrane region" description="Helical" evidence="5">
    <location>
        <begin position="379"/>
        <end position="395"/>
    </location>
</feature>
<feature type="transmembrane region" description="Helical" evidence="5">
    <location>
        <begin position="136"/>
        <end position="158"/>
    </location>
</feature>
<dbReference type="PANTHER" id="PTHR37422:SF13">
    <property type="entry name" value="LIPOPOLYSACCHARIDE BIOSYNTHESIS PROTEIN PA4999-RELATED"/>
    <property type="match status" value="1"/>
</dbReference>